<keyword evidence="4" id="KW-1003">Cell membrane</keyword>
<comment type="caution">
    <text evidence="13">The sequence shown here is derived from an EMBL/GenBank/DDBJ whole genome shotgun (WGS) entry which is preliminary data.</text>
</comment>
<evidence type="ECO:0000256" key="5">
    <source>
        <dbReference type="ARBA" id="ARBA00022692"/>
    </source>
</evidence>
<gene>
    <name evidence="13" type="ORF">EDD72_106104</name>
</gene>
<accession>A0A4R3KIB0</accession>
<dbReference type="PANTHER" id="PTHR30329:SF21">
    <property type="entry name" value="LIPOPROTEIN YIAD-RELATED"/>
    <property type="match status" value="1"/>
</dbReference>
<dbReference type="PANTHER" id="PTHR30329">
    <property type="entry name" value="STATOR ELEMENT OF FLAGELLAR MOTOR COMPLEX"/>
    <property type="match status" value="1"/>
</dbReference>
<keyword evidence="8" id="KW-0998">Cell outer membrane</keyword>
<dbReference type="InterPro" id="IPR036737">
    <property type="entry name" value="OmpA-like_sf"/>
</dbReference>
<organism evidence="13 14">
    <name type="scientific">Tepidibacillus fermentans</name>
    <dbReference type="NCBI Taxonomy" id="1281767"/>
    <lineage>
        <taxon>Bacteria</taxon>
        <taxon>Bacillati</taxon>
        <taxon>Bacillota</taxon>
        <taxon>Bacilli</taxon>
        <taxon>Bacillales</taxon>
        <taxon>Bacillaceae</taxon>
        <taxon>Tepidibacillus</taxon>
    </lineage>
</organism>
<keyword evidence="5 11" id="KW-0812">Transmembrane</keyword>
<keyword evidence="6 11" id="KW-1133">Transmembrane helix</keyword>
<keyword evidence="14" id="KW-1185">Reference proteome</keyword>
<dbReference type="GO" id="GO:0005886">
    <property type="term" value="C:plasma membrane"/>
    <property type="evidence" value="ECO:0007669"/>
    <property type="project" value="UniProtKB-SubCell"/>
</dbReference>
<feature type="compositionally biased region" description="Basic and acidic residues" evidence="10">
    <location>
        <begin position="80"/>
        <end position="96"/>
    </location>
</feature>
<evidence type="ECO:0000259" key="12">
    <source>
        <dbReference type="PROSITE" id="PS51123"/>
    </source>
</evidence>
<sequence>MKTMNRRKKKAESHENHERWLITYSDLITLLMIFFVVMYSMSKLEVAKFEQIKVSLMDALSTNDSMIEGVGVAKSGNTEKTQEGGDEKNKQYAKQQEEEKKLQNFLKEIEKYIKANHLEDVVELEEVPRGVQISMKDKILFDFGKADLKPESKMILDKISNLLKDLPHPLSIEGHTDNRPVLPSSPFKSNFDLSTARANSVLEYMVNQHQIDPKRLRIVGYGEYKPVYKNDTEEHRQANRRVVIVVLRPEYDLK</sequence>
<dbReference type="InterPro" id="IPR050330">
    <property type="entry name" value="Bact_OuterMem_StrucFunc"/>
</dbReference>
<feature type="region of interest" description="Disordered" evidence="10">
    <location>
        <begin position="72"/>
        <end position="96"/>
    </location>
</feature>
<evidence type="ECO:0000256" key="2">
    <source>
        <dbReference type="ARBA" id="ARBA00004442"/>
    </source>
</evidence>
<dbReference type="InterPro" id="IPR006664">
    <property type="entry name" value="OMP_bac"/>
</dbReference>
<feature type="domain" description="OmpA-like" evidence="12">
    <location>
        <begin position="128"/>
        <end position="250"/>
    </location>
</feature>
<evidence type="ECO:0000256" key="10">
    <source>
        <dbReference type="SAM" id="MobiDB-lite"/>
    </source>
</evidence>
<dbReference type="PRINTS" id="PR01021">
    <property type="entry name" value="OMPADOMAIN"/>
</dbReference>
<comment type="similarity">
    <text evidence="3">Belongs to the MotB family.</text>
</comment>
<evidence type="ECO:0000313" key="14">
    <source>
        <dbReference type="Proteomes" id="UP000295788"/>
    </source>
</evidence>
<evidence type="ECO:0000256" key="6">
    <source>
        <dbReference type="ARBA" id="ARBA00022989"/>
    </source>
</evidence>
<protein>
    <submittedName>
        <fullName evidence="13">Chemotaxis protein MotB</fullName>
    </submittedName>
</protein>
<evidence type="ECO:0000256" key="8">
    <source>
        <dbReference type="ARBA" id="ARBA00023237"/>
    </source>
</evidence>
<evidence type="ECO:0000256" key="1">
    <source>
        <dbReference type="ARBA" id="ARBA00004162"/>
    </source>
</evidence>
<name>A0A4R3KIB0_9BACI</name>
<reference evidence="13 14" key="1">
    <citation type="submission" date="2019-03" db="EMBL/GenBank/DDBJ databases">
        <title>Genomic Encyclopedia of Type Strains, Phase IV (KMG-IV): sequencing the most valuable type-strain genomes for metagenomic binning, comparative biology and taxonomic classification.</title>
        <authorList>
            <person name="Goeker M."/>
        </authorList>
    </citation>
    <scope>NUCLEOTIDE SEQUENCE [LARGE SCALE GENOMIC DNA]</scope>
    <source>
        <strain evidence="13 14">DSM 23802</strain>
    </source>
</reference>
<evidence type="ECO:0000256" key="4">
    <source>
        <dbReference type="ARBA" id="ARBA00022475"/>
    </source>
</evidence>
<dbReference type="Pfam" id="PF13677">
    <property type="entry name" value="MotB_plug"/>
    <property type="match status" value="1"/>
</dbReference>
<dbReference type="Gene3D" id="3.30.1330.60">
    <property type="entry name" value="OmpA-like domain"/>
    <property type="match status" value="1"/>
</dbReference>
<dbReference type="Pfam" id="PF00691">
    <property type="entry name" value="OmpA"/>
    <property type="match status" value="1"/>
</dbReference>
<feature type="transmembrane region" description="Helical" evidence="11">
    <location>
        <begin position="21"/>
        <end position="41"/>
    </location>
</feature>
<evidence type="ECO:0000256" key="7">
    <source>
        <dbReference type="ARBA" id="ARBA00023136"/>
    </source>
</evidence>
<keyword evidence="7 9" id="KW-0472">Membrane</keyword>
<dbReference type="GO" id="GO:0009279">
    <property type="term" value="C:cell outer membrane"/>
    <property type="evidence" value="ECO:0007669"/>
    <property type="project" value="UniProtKB-SubCell"/>
</dbReference>
<dbReference type="Proteomes" id="UP000295788">
    <property type="component" value="Unassembled WGS sequence"/>
</dbReference>
<dbReference type="EMBL" id="SMAB01000006">
    <property type="protein sequence ID" value="TCS83176.1"/>
    <property type="molecule type" value="Genomic_DNA"/>
</dbReference>
<evidence type="ECO:0000256" key="11">
    <source>
        <dbReference type="SAM" id="Phobius"/>
    </source>
</evidence>
<evidence type="ECO:0000256" key="3">
    <source>
        <dbReference type="ARBA" id="ARBA00008914"/>
    </source>
</evidence>
<evidence type="ECO:0000256" key="9">
    <source>
        <dbReference type="PROSITE-ProRule" id="PRU00473"/>
    </source>
</evidence>
<dbReference type="InterPro" id="IPR006665">
    <property type="entry name" value="OmpA-like"/>
</dbReference>
<dbReference type="SUPFAM" id="SSF103088">
    <property type="entry name" value="OmpA-like"/>
    <property type="match status" value="1"/>
</dbReference>
<dbReference type="CDD" id="cd07185">
    <property type="entry name" value="OmpA_C-like"/>
    <property type="match status" value="1"/>
</dbReference>
<dbReference type="AlphaFoldDB" id="A0A4R3KIB0"/>
<proteinExistence type="inferred from homology"/>
<evidence type="ECO:0000313" key="13">
    <source>
        <dbReference type="EMBL" id="TCS83176.1"/>
    </source>
</evidence>
<dbReference type="PROSITE" id="PS51123">
    <property type="entry name" value="OMPA_2"/>
    <property type="match status" value="1"/>
</dbReference>
<comment type="subcellular location">
    <subcellularLocation>
        <location evidence="1">Cell membrane</location>
        <topology evidence="1">Single-pass membrane protein</topology>
    </subcellularLocation>
    <subcellularLocation>
        <location evidence="2">Cell outer membrane</location>
    </subcellularLocation>
</comment>
<dbReference type="InterPro" id="IPR025713">
    <property type="entry name" value="MotB-like_N_dom"/>
</dbReference>